<dbReference type="RefSeq" id="WP_338194944.1">
    <property type="nucleotide sequence ID" value="NZ_AP027268.1"/>
</dbReference>
<keyword evidence="1" id="KW-0812">Transmembrane</keyword>
<dbReference type="AlphaFoldDB" id="A0AA48KN96"/>
<keyword evidence="1" id="KW-0472">Membrane</keyword>
<evidence type="ECO:0000313" key="2">
    <source>
        <dbReference type="EMBL" id="BDW93964.1"/>
    </source>
</evidence>
<gene>
    <name evidence="2" type="ORF">MACH07_27960</name>
</gene>
<sequence length="171" mass="19547">MKKLPLEPNLTSHQKIHITIFIFFGLAIITGLLGTNLDLIKLLYLTIALLTTSFFLIVFFSKNGLVYDGENLCTGVFIGQFLILKNRISLSDKSACSILKFRKSQKYSFFSAARPDLANEFNSFDIYLLNDRHTKKLRILSLKKESNSKIAIEFLVSNTDLKHEIYSPNFE</sequence>
<feature type="transmembrane region" description="Helical" evidence="1">
    <location>
        <begin position="42"/>
        <end position="60"/>
    </location>
</feature>
<keyword evidence="3" id="KW-1185">Reference proteome</keyword>
<protein>
    <submittedName>
        <fullName evidence="2">Uncharacterized protein</fullName>
    </submittedName>
</protein>
<evidence type="ECO:0000313" key="3">
    <source>
        <dbReference type="Proteomes" id="UP001330184"/>
    </source>
</evidence>
<accession>A0AA48KN96</accession>
<dbReference type="EMBL" id="AP027268">
    <property type="protein sequence ID" value="BDW93964.1"/>
    <property type="molecule type" value="Genomic_DNA"/>
</dbReference>
<organism evidence="2 3">
    <name type="scientific">Flagellimonas marinaquae</name>
    <dbReference type="NCBI Taxonomy" id="254955"/>
    <lineage>
        <taxon>Bacteria</taxon>
        <taxon>Pseudomonadati</taxon>
        <taxon>Bacteroidota</taxon>
        <taxon>Flavobacteriia</taxon>
        <taxon>Flavobacteriales</taxon>
        <taxon>Flavobacteriaceae</taxon>
        <taxon>Flagellimonas</taxon>
    </lineage>
</organism>
<evidence type="ECO:0000256" key="1">
    <source>
        <dbReference type="SAM" id="Phobius"/>
    </source>
</evidence>
<reference evidence="2 3" key="1">
    <citation type="submission" date="2023-01" db="EMBL/GenBank/DDBJ databases">
        <title>Complete genome sequence of Muricauda aquimarina strain IFOP_LL357.</title>
        <authorList>
            <person name="Gajardo G."/>
            <person name="Ueki S."/>
            <person name="Maruyama F."/>
        </authorList>
    </citation>
    <scope>NUCLEOTIDE SEQUENCE [LARGE SCALE GENOMIC DNA]</scope>
    <source>
        <strain evidence="2 3">IFOP_LL357</strain>
    </source>
</reference>
<name>A0AA48KN96_9FLAO</name>
<keyword evidence="1" id="KW-1133">Transmembrane helix</keyword>
<feature type="transmembrane region" description="Helical" evidence="1">
    <location>
        <begin position="16"/>
        <end position="35"/>
    </location>
</feature>
<proteinExistence type="predicted"/>
<dbReference type="Proteomes" id="UP001330184">
    <property type="component" value="Chromosome"/>
</dbReference>